<dbReference type="InterPro" id="IPR017972">
    <property type="entry name" value="Cyt_P450_CS"/>
</dbReference>
<dbReference type="Gene3D" id="1.10.630.10">
    <property type="entry name" value="Cytochrome P450"/>
    <property type="match status" value="1"/>
</dbReference>
<keyword evidence="4" id="KW-1185">Reference proteome</keyword>
<gene>
    <name evidence="3" type="ORF">BC739_001376</name>
</gene>
<dbReference type="PROSITE" id="PS00086">
    <property type="entry name" value="CYTOCHROME_P450"/>
    <property type="match status" value="1"/>
</dbReference>
<keyword evidence="2" id="KW-0408">Iron</keyword>
<protein>
    <submittedName>
        <fullName evidence="3">Cytochrome P450</fullName>
    </submittedName>
</protein>
<organism evidence="3 4">
    <name type="scientific">Kutzneria viridogrisea</name>
    <dbReference type="NCBI Taxonomy" id="47990"/>
    <lineage>
        <taxon>Bacteria</taxon>
        <taxon>Bacillati</taxon>
        <taxon>Actinomycetota</taxon>
        <taxon>Actinomycetes</taxon>
        <taxon>Pseudonocardiales</taxon>
        <taxon>Pseudonocardiaceae</taxon>
        <taxon>Kutzneria</taxon>
    </lineage>
</organism>
<dbReference type="Proteomes" id="UP000517916">
    <property type="component" value="Unassembled WGS sequence"/>
</dbReference>
<keyword evidence="2" id="KW-0560">Oxidoreductase</keyword>
<keyword evidence="2" id="KW-0349">Heme</keyword>
<dbReference type="InterPro" id="IPR036396">
    <property type="entry name" value="Cyt_P450_sf"/>
</dbReference>
<dbReference type="EMBL" id="JACJID010000001">
    <property type="protein sequence ID" value="MBA8924179.1"/>
    <property type="molecule type" value="Genomic_DNA"/>
</dbReference>
<dbReference type="InterPro" id="IPR002397">
    <property type="entry name" value="Cyt_P450_B"/>
</dbReference>
<keyword evidence="2" id="KW-0503">Monooxygenase</keyword>
<name>A0ABR6BBF2_9PSEU</name>
<dbReference type="Pfam" id="PF00067">
    <property type="entry name" value="p450"/>
    <property type="match status" value="1"/>
</dbReference>
<evidence type="ECO:0000313" key="3">
    <source>
        <dbReference type="EMBL" id="MBA8924179.1"/>
    </source>
</evidence>
<proteinExistence type="inferred from homology"/>
<evidence type="ECO:0000313" key="4">
    <source>
        <dbReference type="Proteomes" id="UP000517916"/>
    </source>
</evidence>
<sequence>MPECARPDLSRFDPFSADFQQCPSPWYRALRSAAPVHLVPEYGLWFVTSRALVQHALERPEVFSSRFGQPQSASSPAVAGQVAAIRAEGWPTVPTILTEDPPAHHRFRQLVARAFTPRLVARQEPGIRRLCAELFDTVATGEEVEFVSRFAVPFPIAVIADVLGVDRDRLPDLTRWSRALAESIGARVDDESELANARSTLEFQRFFANQLDQRRTDPREDVLTGLVNAHRDTAQVTDEALSTAESLSIITQLLVAGNETTAKLLTSLLHELGRSPRLWAWLREDPLTRADPLVEEALRLHSPVQGMFRVLTRSTELGGVELPAGARVVLCFASANRDAPDSTHPDVLDPERGDGAGHLAFGHGIHYCLGAPLARLQTRVALRELAARVDSISLTGRDDRYTPSFLLHGLSTLHCRLTPSD</sequence>
<dbReference type="PRINTS" id="PR00385">
    <property type="entry name" value="P450"/>
</dbReference>
<dbReference type="PANTHER" id="PTHR46696:SF1">
    <property type="entry name" value="CYTOCHROME P450 YJIB-RELATED"/>
    <property type="match status" value="1"/>
</dbReference>
<evidence type="ECO:0000256" key="2">
    <source>
        <dbReference type="RuleBase" id="RU000461"/>
    </source>
</evidence>
<dbReference type="RefSeq" id="WP_025358168.1">
    <property type="nucleotide sequence ID" value="NZ_BAAABQ010000079.1"/>
</dbReference>
<keyword evidence="2" id="KW-0479">Metal-binding</keyword>
<dbReference type="PRINTS" id="PR00359">
    <property type="entry name" value="BP450"/>
</dbReference>
<comment type="similarity">
    <text evidence="1 2">Belongs to the cytochrome P450 family.</text>
</comment>
<dbReference type="SUPFAM" id="SSF48264">
    <property type="entry name" value="Cytochrome P450"/>
    <property type="match status" value="1"/>
</dbReference>
<accession>A0ABR6BBF2</accession>
<dbReference type="PANTHER" id="PTHR46696">
    <property type="entry name" value="P450, PUTATIVE (EUROFUNG)-RELATED"/>
    <property type="match status" value="1"/>
</dbReference>
<reference evidence="3 4" key="1">
    <citation type="submission" date="2020-08" db="EMBL/GenBank/DDBJ databases">
        <title>Genomic Encyclopedia of Archaeal and Bacterial Type Strains, Phase II (KMG-II): from individual species to whole genera.</title>
        <authorList>
            <person name="Goeker M."/>
        </authorList>
    </citation>
    <scope>NUCLEOTIDE SEQUENCE [LARGE SCALE GENOMIC DNA]</scope>
    <source>
        <strain evidence="3 4">DSM 43850</strain>
    </source>
</reference>
<comment type="caution">
    <text evidence="3">The sequence shown here is derived from an EMBL/GenBank/DDBJ whole genome shotgun (WGS) entry which is preliminary data.</text>
</comment>
<evidence type="ECO:0000256" key="1">
    <source>
        <dbReference type="ARBA" id="ARBA00010617"/>
    </source>
</evidence>
<dbReference type="InterPro" id="IPR001128">
    <property type="entry name" value="Cyt_P450"/>
</dbReference>